<evidence type="ECO:0000256" key="1">
    <source>
        <dbReference type="SAM" id="MobiDB-lite"/>
    </source>
</evidence>
<organism evidence="2 3">
    <name type="scientific">Dendrobium nobile</name>
    <name type="common">Orchid</name>
    <dbReference type="NCBI Taxonomy" id="94219"/>
    <lineage>
        <taxon>Eukaryota</taxon>
        <taxon>Viridiplantae</taxon>
        <taxon>Streptophyta</taxon>
        <taxon>Embryophyta</taxon>
        <taxon>Tracheophyta</taxon>
        <taxon>Spermatophyta</taxon>
        <taxon>Magnoliopsida</taxon>
        <taxon>Liliopsida</taxon>
        <taxon>Asparagales</taxon>
        <taxon>Orchidaceae</taxon>
        <taxon>Epidendroideae</taxon>
        <taxon>Malaxideae</taxon>
        <taxon>Dendrobiinae</taxon>
        <taxon>Dendrobium</taxon>
    </lineage>
</organism>
<dbReference type="EMBL" id="JAGYWB010000011">
    <property type="protein sequence ID" value="KAI0503572.1"/>
    <property type="molecule type" value="Genomic_DNA"/>
</dbReference>
<gene>
    <name evidence="2" type="ORF">KFK09_014506</name>
</gene>
<evidence type="ECO:0000313" key="2">
    <source>
        <dbReference type="EMBL" id="KAI0503572.1"/>
    </source>
</evidence>
<feature type="compositionally biased region" description="Low complexity" evidence="1">
    <location>
        <begin position="1"/>
        <end position="20"/>
    </location>
</feature>
<feature type="region of interest" description="Disordered" evidence="1">
    <location>
        <begin position="1"/>
        <end position="42"/>
    </location>
</feature>
<evidence type="ECO:0000313" key="3">
    <source>
        <dbReference type="Proteomes" id="UP000829196"/>
    </source>
</evidence>
<dbReference type="Proteomes" id="UP000829196">
    <property type="component" value="Unassembled WGS sequence"/>
</dbReference>
<comment type="caution">
    <text evidence="2">The sequence shown here is derived from an EMBL/GenBank/DDBJ whole genome shotgun (WGS) entry which is preliminary data.</text>
</comment>
<name>A0A8T3B3C3_DENNO</name>
<reference evidence="2" key="1">
    <citation type="journal article" date="2022" name="Front. Genet.">
        <title>Chromosome-Scale Assembly of the Dendrobium nobile Genome Provides Insights Into the Molecular Mechanism of the Biosynthesis of the Medicinal Active Ingredient of Dendrobium.</title>
        <authorList>
            <person name="Xu Q."/>
            <person name="Niu S.-C."/>
            <person name="Li K.-L."/>
            <person name="Zheng P.-J."/>
            <person name="Zhang X.-J."/>
            <person name="Jia Y."/>
            <person name="Liu Y."/>
            <person name="Niu Y.-X."/>
            <person name="Yu L.-H."/>
            <person name="Chen D.-F."/>
            <person name="Zhang G.-Q."/>
        </authorList>
    </citation>
    <scope>NUCLEOTIDE SEQUENCE</scope>
    <source>
        <tissue evidence="2">Leaf</tissue>
    </source>
</reference>
<protein>
    <submittedName>
        <fullName evidence="2">Uncharacterized protein</fullName>
    </submittedName>
</protein>
<dbReference type="AlphaFoldDB" id="A0A8T3B3C3"/>
<proteinExistence type="predicted"/>
<accession>A0A8T3B3C3</accession>
<keyword evidence="3" id="KW-1185">Reference proteome</keyword>
<sequence>MNPARIPAAPPAQRQPARQPGRVTSRCVPRLPRITGSRPRQVRGCSGVRASAAVSRPASASCVRVSYAPVPTSKPVPRQFRRPSLSRSSAASVRVRQFRVCCCVRGSYAGFAFDLVGAVRLRSARGVAIGRIVSCSSASLHRRRYRKLQHFDRKQRRELARSQGNHYLPFAHSYEFFIVAVRLCSFDDITFLLDRKLRHFFDLKQQLELACCEVFIIKR</sequence>